<reference evidence="3" key="3">
    <citation type="submission" date="2016-11" db="EMBL/GenBank/DDBJ databases">
        <authorList>
            <person name="Varghese N."/>
            <person name="Submissions S."/>
        </authorList>
    </citation>
    <scope>NUCLEOTIDE SEQUENCE [LARGE SCALE GENOMIC DNA]</scope>
    <source>
        <strain evidence="3">DSM 27989</strain>
    </source>
</reference>
<reference evidence="1" key="5">
    <citation type="submission" date="2024-05" db="EMBL/GenBank/DDBJ databases">
        <authorList>
            <person name="Sun Q."/>
            <person name="Zhou Y."/>
        </authorList>
    </citation>
    <scope>NUCLEOTIDE SEQUENCE</scope>
    <source>
        <strain evidence="1">CGMCC 1.12707</strain>
    </source>
</reference>
<dbReference type="EMBL" id="FRBH01000004">
    <property type="protein sequence ID" value="SHK87836.1"/>
    <property type="molecule type" value="Genomic_DNA"/>
</dbReference>
<evidence type="ECO:0000313" key="3">
    <source>
        <dbReference type="Proteomes" id="UP000184120"/>
    </source>
</evidence>
<name>A0A1M6W2K0_9FLAO</name>
<accession>A0A1M6W2K0</accession>
<sequence>MKLSITILLFTIFFTNKINAQLIIGTDINNITSTTSSLIQFQDNSSKGIILPANTKTPTSPTNGTFLYDQTDQKVKMYENNSWVNLSDTGDNSSLVKNVSNDNGDGIILGANNSSAKGVLVLESSDKALVLPRVNDPVTTVISPYPGMICYDTTSKTIAIFDGKKWNFWK</sequence>
<dbReference type="RefSeq" id="WP_072930592.1">
    <property type="nucleotide sequence ID" value="NZ_BMFL01000002.1"/>
</dbReference>
<gene>
    <name evidence="1" type="ORF">GCM10010984_03600</name>
    <name evidence="2" type="ORF">SAMN05443634_104132</name>
</gene>
<protein>
    <submittedName>
        <fullName evidence="2">Uncharacterized protein</fullName>
    </submittedName>
</protein>
<dbReference type="STRING" id="1434701.SAMN05443634_104132"/>
<dbReference type="Proteomes" id="UP000650994">
    <property type="component" value="Unassembled WGS sequence"/>
</dbReference>
<dbReference type="EMBL" id="BMFL01000002">
    <property type="protein sequence ID" value="GGE89214.1"/>
    <property type="molecule type" value="Genomic_DNA"/>
</dbReference>
<reference evidence="4" key="4">
    <citation type="journal article" date="2019" name="Int. J. Syst. Evol. Microbiol.">
        <title>The Global Catalogue of Microorganisms (GCM) 10K type strain sequencing project: providing services to taxonomists for standard genome sequencing and annotation.</title>
        <authorList>
            <consortium name="The Broad Institute Genomics Platform"/>
            <consortium name="The Broad Institute Genome Sequencing Center for Infectious Disease"/>
            <person name="Wu L."/>
            <person name="Ma J."/>
        </authorList>
    </citation>
    <scope>NUCLEOTIDE SEQUENCE [LARGE SCALE GENOMIC DNA]</scope>
    <source>
        <strain evidence="4">CGMCC 1.12707</strain>
    </source>
</reference>
<dbReference type="OrthoDB" id="705292at2"/>
<organism evidence="2 3">
    <name type="scientific">Chishuiella changwenlii</name>
    <dbReference type="NCBI Taxonomy" id="1434701"/>
    <lineage>
        <taxon>Bacteria</taxon>
        <taxon>Pseudomonadati</taxon>
        <taxon>Bacteroidota</taxon>
        <taxon>Flavobacteriia</taxon>
        <taxon>Flavobacteriales</taxon>
        <taxon>Weeksellaceae</taxon>
        <taxon>Chishuiella</taxon>
    </lineage>
</organism>
<evidence type="ECO:0000313" key="1">
    <source>
        <dbReference type="EMBL" id="GGE89214.1"/>
    </source>
</evidence>
<proteinExistence type="predicted"/>
<reference evidence="2" key="2">
    <citation type="submission" date="2016-11" db="EMBL/GenBank/DDBJ databases">
        <authorList>
            <person name="Jaros S."/>
            <person name="Januszkiewicz K."/>
            <person name="Wedrychowicz H."/>
        </authorList>
    </citation>
    <scope>NUCLEOTIDE SEQUENCE [LARGE SCALE GENOMIC DNA]</scope>
    <source>
        <strain evidence="2">DSM 27989</strain>
    </source>
</reference>
<keyword evidence="4" id="KW-1185">Reference proteome</keyword>
<evidence type="ECO:0000313" key="4">
    <source>
        <dbReference type="Proteomes" id="UP000650994"/>
    </source>
</evidence>
<evidence type="ECO:0000313" key="2">
    <source>
        <dbReference type="EMBL" id="SHK87836.1"/>
    </source>
</evidence>
<dbReference type="AlphaFoldDB" id="A0A1M6W2K0"/>
<dbReference type="Proteomes" id="UP000184120">
    <property type="component" value="Unassembled WGS sequence"/>
</dbReference>
<reference evidence="1" key="1">
    <citation type="journal article" date="2014" name="Int. J. Syst. Evol. Microbiol.">
        <title>Complete genome of a new Firmicutes species belonging to the dominant human colonic microbiota ('Ruminococcus bicirculans') reveals two chromosomes and a selective capacity to utilize plant glucans.</title>
        <authorList>
            <consortium name="NISC Comparative Sequencing Program"/>
            <person name="Wegmann U."/>
            <person name="Louis P."/>
            <person name="Goesmann A."/>
            <person name="Henrissat B."/>
            <person name="Duncan S.H."/>
            <person name="Flint H.J."/>
        </authorList>
    </citation>
    <scope>NUCLEOTIDE SEQUENCE</scope>
    <source>
        <strain evidence="1">CGMCC 1.12707</strain>
    </source>
</reference>